<proteinExistence type="predicted"/>
<keyword evidence="1" id="KW-0472">Membrane</keyword>
<accession>A0A502CUR6</accession>
<feature type="transmembrane region" description="Helical" evidence="1">
    <location>
        <begin position="51"/>
        <end position="70"/>
    </location>
</feature>
<dbReference type="AlphaFoldDB" id="A0A502CUR6"/>
<evidence type="ECO:0000313" key="3">
    <source>
        <dbReference type="Proteomes" id="UP000318413"/>
    </source>
</evidence>
<comment type="caution">
    <text evidence="2">The sequence shown here is derived from an EMBL/GenBank/DDBJ whole genome shotgun (WGS) entry which is preliminary data.</text>
</comment>
<evidence type="ECO:0000313" key="2">
    <source>
        <dbReference type="EMBL" id="TPG15491.1"/>
    </source>
</evidence>
<keyword evidence="1" id="KW-1133">Transmembrane helix</keyword>
<dbReference type="Proteomes" id="UP000318413">
    <property type="component" value="Unassembled WGS sequence"/>
</dbReference>
<protein>
    <submittedName>
        <fullName evidence="2">Uncharacterized protein</fullName>
    </submittedName>
</protein>
<keyword evidence="1" id="KW-0812">Transmembrane</keyword>
<feature type="transmembrane region" description="Helical" evidence="1">
    <location>
        <begin position="122"/>
        <end position="141"/>
    </location>
</feature>
<feature type="transmembrane region" description="Helical" evidence="1">
    <location>
        <begin position="96"/>
        <end position="116"/>
    </location>
</feature>
<reference evidence="2 3" key="1">
    <citation type="journal article" date="2019" name="Environ. Microbiol.">
        <title>Species interactions and distinct microbial communities in high Arctic permafrost affected cryosols are associated with the CH4 and CO2 gas fluxes.</title>
        <authorList>
            <person name="Altshuler I."/>
            <person name="Hamel J."/>
            <person name="Turney S."/>
            <person name="Magnuson E."/>
            <person name="Levesque R."/>
            <person name="Greer C."/>
            <person name="Whyte L.G."/>
        </authorList>
    </citation>
    <scope>NUCLEOTIDE SEQUENCE [LARGE SCALE GENOMIC DNA]</scope>
    <source>
        <strain evidence="2 3">S5.1</strain>
    </source>
</reference>
<gene>
    <name evidence="2" type="ORF">EAH84_01415</name>
</gene>
<name>A0A502CUR6_9SPHN</name>
<evidence type="ECO:0000256" key="1">
    <source>
        <dbReference type="SAM" id="Phobius"/>
    </source>
</evidence>
<dbReference type="EMBL" id="RCZK01000001">
    <property type="protein sequence ID" value="TPG15491.1"/>
    <property type="molecule type" value="Genomic_DNA"/>
</dbReference>
<keyword evidence="3" id="KW-1185">Reference proteome</keyword>
<feature type="transmembrane region" description="Helical" evidence="1">
    <location>
        <begin position="20"/>
        <end position="45"/>
    </location>
</feature>
<organism evidence="2 3">
    <name type="scientific">Sphingomonas oligophenolica</name>
    <dbReference type="NCBI Taxonomy" id="301154"/>
    <lineage>
        <taxon>Bacteria</taxon>
        <taxon>Pseudomonadati</taxon>
        <taxon>Pseudomonadota</taxon>
        <taxon>Alphaproteobacteria</taxon>
        <taxon>Sphingomonadales</taxon>
        <taxon>Sphingomonadaceae</taxon>
        <taxon>Sphingomonas</taxon>
    </lineage>
</organism>
<sequence length="147" mass="15790">MSYIGEIIMTIVDIAERKSIVRAIFFLALAAALVLLLMVTFAGGVDFLNGLWAGLMIGASLNLLPFARWVKARNPVALLLDDESTREHRHIATTRGFWAAVVATLAMTIVSLYVPALTAYDAVRVIGTAGMAAALIAFAALELRASR</sequence>